<reference evidence="2" key="3">
    <citation type="submission" date="2018-08" db="EMBL/GenBank/DDBJ databases">
        <title>Leveraging single-cell genomics to expand the Fungal Tree of Life.</title>
        <authorList>
            <consortium name="DOE Joint Genome Institute"/>
            <person name="Ahrendt S.R."/>
            <person name="Quandt C.A."/>
            <person name="Ciobanu D."/>
            <person name="Clum A."/>
            <person name="Salamov A."/>
            <person name="Andreopoulos B."/>
            <person name="Cheng J.-F."/>
            <person name="Woyke T."/>
            <person name="Pelin A."/>
            <person name="Henrissat B."/>
            <person name="Reynolds N."/>
            <person name="Benny G.L."/>
            <person name="Smith M.E."/>
            <person name="James T.Y."/>
            <person name="Grigoriev I.V."/>
        </authorList>
    </citation>
    <scope>NUCLEOTIDE SEQUENCE</scope>
    <source>
        <strain evidence="2">ATCC 52028</strain>
    </source>
</reference>
<evidence type="ECO:0000256" key="1">
    <source>
        <dbReference type="SAM" id="MobiDB-lite"/>
    </source>
</evidence>
<gene>
    <name evidence="2" type="ORF">CAUPRSCDRAFT_11016</name>
    <name evidence="3" type="ORF">CXG81DRAFT_16596</name>
</gene>
<dbReference type="Proteomes" id="UP000268535">
    <property type="component" value="Unassembled WGS sequence"/>
</dbReference>
<feature type="region of interest" description="Disordered" evidence="1">
    <location>
        <begin position="462"/>
        <end position="483"/>
    </location>
</feature>
<feature type="region of interest" description="Disordered" evidence="1">
    <location>
        <begin position="134"/>
        <end position="190"/>
    </location>
</feature>
<proteinExistence type="predicted"/>
<feature type="compositionally biased region" description="Low complexity" evidence="1">
    <location>
        <begin position="35"/>
        <end position="58"/>
    </location>
</feature>
<feature type="compositionally biased region" description="Low complexity" evidence="1">
    <location>
        <begin position="518"/>
        <end position="527"/>
    </location>
</feature>
<dbReference type="EMBL" id="ML014116">
    <property type="protein sequence ID" value="RKP03888.1"/>
    <property type="molecule type" value="Genomic_DNA"/>
</dbReference>
<feature type="region of interest" description="Disordered" evidence="1">
    <location>
        <begin position="1"/>
        <end position="80"/>
    </location>
</feature>
<feature type="compositionally biased region" description="Low complexity" evidence="1">
    <location>
        <begin position="1"/>
        <end position="17"/>
    </location>
</feature>
<sequence>MAPAPASPLRRPAADSATPDIESTDPADAGTRPALGRSSVSYGRRGRSLSLSGYRSSSPGHLRSPTTPATTSPLKYQTSVDASQEEALDISQHTFAVTAADAAAAVYLTAMPTVTMDVAFVATTTTTTTHPSVRTVEHGELGEPAGPCNARSTPSVQRPRPFSMGREPDVTRSRLTRSGGLIPRDSNRTMSHHLPFHASGSASMSSAAVMSLVIPKPALDTLPSGHFPATLTQASEDIDSLTAWTPPPSGAASLAQFEPAAEHESHMDLDGFLAYVHSPQGSPSASLSGMSASAAMWASGPPASPYRASTATLPVLDPAGADAAAGAAGASSPTSKSRLRSMLGRPLTSTSTRSVLPTTSFKGMSRRFSRSMPANAFSDGSSPHDSQVSVPVPDPASTDITEILDSGLTYMSLGMCSATKDLVLADVHTLIEVGTGEAWEHEMTRLATRSPSQTLRETMDRPALHGLESHDVDASRGYVRDDPVGHEDIGHLLSIGDVARRQAPAAATGRGSRRGRSHSVSVGQRRSSWYDAKRDISELCSLTSATAPVLSTTDRLVGSLTDASMLSSAPPEMATAAPSPQPARTASRAVKRRSLPTVSPLRALKSVFASRTVSVSGSVSGSVSASDAMSESVTSPSAAVATSTAASPLAAIAASSDLIADADEDFDHPPHSRVSYTQRACGVTIAQFGSDPNLQAVTMPDGCNDIDDVLGGMWASSGNARSANLLLKDALSRHLAVDPSASLYAATTTGFDGGASDSLFMHPAGVEAATMAGSASLLGASSADGPDVGAAAASVALPPVPISITQTELRLLNCALSDGNQIMGAPKLESADTEAADQAIVLAAMPNAVMPVRRLTNLDIYKFMSLAELHGPPSASTFAATGQDAVQTGDDAAAHARDGAGTEDGLRTDKTMPAAQALVRLVKATRSWSYSMLPRSGPERDAAMLGVAGATRSDARPSYRHGSADVAVGNTGARAAAAPRRPAAGTRICVGMRPALAPAQRCRPLSSGGVSAHTGNDAVMTMPAVALDHGPLTPISTTPAS</sequence>
<feature type="compositionally biased region" description="Polar residues" evidence="1">
    <location>
        <begin position="347"/>
        <end position="356"/>
    </location>
</feature>
<reference evidence="4 5" key="1">
    <citation type="journal article" date="2018" name="Nat. Microbiol.">
        <title>Leveraging single-cell genomics to expand the fungal tree of life.</title>
        <authorList>
            <person name="Ahrendt S.R."/>
            <person name="Quandt C.A."/>
            <person name="Ciobanu D."/>
            <person name="Clum A."/>
            <person name="Salamov A."/>
            <person name="Andreopoulos B."/>
            <person name="Cheng J.F."/>
            <person name="Woyke T."/>
            <person name="Pelin A."/>
            <person name="Henrissat B."/>
            <person name="Reynolds N.K."/>
            <person name="Benny G.L."/>
            <person name="Smith M.E."/>
            <person name="James T.Y."/>
            <person name="Grigoriev I.V."/>
        </authorList>
    </citation>
    <scope>NUCLEOTIDE SEQUENCE [LARGE SCALE GENOMIC DNA]</scope>
    <source>
        <strain evidence="4 5">ATCC 52028</strain>
    </source>
</reference>
<feature type="compositionally biased region" description="Polar residues" evidence="1">
    <location>
        <begin position="64"/>
        <end position="80"/>
    </location>
</feature>
<protein>
    <submittedName>
        <fullName evidence="3">Uncharacterized protein</fullName>
    </submittedName>
</protein>
<dbReference type="Proteomes" id="UP000274922">
    <property type="component" value="Unassembled WGS sequence"/>
</dbReference>
<feature type="region of interest" description="Disordered" evidence="1">
    <location>
        <begin position="372"/>
        <end position="394"/>
    </location>
</feature>
<feature type="region of interest" description="Disordered" evidence="1">
    <location>
        <begin position="567"/>
        <end position="593"/>
    </location>
</feature>
<dbReference type="EMBL" id="ML009320">
    <property type="protein sequence ID" value="RKO97305.1"/>
    <property type="molecule type" value="Genomic_DNA"/>
</dbReference>
<evidence type="ECO:0000313" key="2">
    <source>
        <dbReference type="EMBL" id="RKO97305.1"/>
    </source>
</evidence>
<feature type="compositionally biased region" description="Polar residues" evidence="1">
    <location>
        <begin position="378"/>
        <end position="389"/>
    </location>
</feature>
<feature type="region of interest" description="Disordered" evidence="1">
    <location>
        <begin position="500"/>
        <end position="527"/>
    </location>
</feature>
<dbReference type="AlphaFoldDB" id="A0A4P9XEF0"/>
<organism evidence="3 5">
    <name type="scientific">Caulochytrium protostelioides</name>
    <dbReference type="NCBI Taxonomy" id="1555241"/>
    <lineage>
        <taxon>Eukaryota</taxon>
        <taxon>Fungi</taxon>
        <taxon>Fungi incertae sedis</taxon>
        <taxon>Chytridiomycota</taxon>
        <taxon>Chytridiomycota incertae sedis</taxon>
        <taxon>Chytridiomycetes</taxon>
        <taxon>Caulochytriales</taxon>
        <taxon>Caulochytriaceae</taxon>
        <taxon>Caulochytrium</taxon>
    </lineage>
</organism>
<evidence type="ECO:0000313" key="5">
    <source>
        <dbReference type="Proteomes" id="UP000274922"/>
    </source>
</evidence>
<evidence type="ECO:0000313" key="4">
    <source>
        <dbReference type="Proteomes" id="UP000268535"/>
    </source>
</evidence>
<evidence type="ECO:0000313" key="3">
    <source>
        <dbReference type="EMBL" id="RKP03888.1"/>
    </source>
</evidence>
<feature type="region of interest" description="Disordered" evidence="1">
    <location>
        <begin position="323"/>
        <end position="356"/>
    </location>
</feature>
<reference evidence="3" key="2">
    <citation type="submission" date="2018-04" db="EMBL/GenBank/DDBJ databases">
        <title>Leveraging single-cell genomics to expand the Fungal Tree of Life.</title>
        <authorList>
            <consortium name="DOE Joint Genome Institute"/>
            <person name="Ahrendt S.R."/>
            <person name="Quandt C.A."/>
            <person name="Ciobanu D."/>
            <person name="Clum A."/>
            <person name="Salamov A."/>
            <person name="Andreopoulos B."/>
            <person name="Cheng J.-F."/>
            <person name="Woyke T."/>
            <person name="Pelin A."/>
            <person name="Henrissat B."/>
            <person name="Benny G.L."/>
            <person name="Smith M.E."/>
            <person name="James T.Y."/>
            <person name="Grigoriev I.V."/>
        </authorList>
    </citation>
    <scope>NUCLEOTIDE SEQUENCE</scope>
    <source>
        <strain evidence="3">ATCC 52028</strain>
    </source>
</reference>
<keyword evidence="5" id="KW-1185">Reference proteome</keyword>
<accession>A0A4P9XEF0</accession>
<name>A0A4P9XEF0_9FUNG</name>